<organism evidence="1">
    <name type="scientific">Anguilla anguilla</name>
    <name type="common">European freshwater eel</name>
    <name type="synonym">Muraena anguilla</name>
    <dbReference type="NCBI Taxonomy" id="7936"/>
    <lineage>
        <taxon>Eukaryota</taxon>
        <taxon>Metazoa</taxon>
        <taxon>Chordata</taxon>
        <taxon>Craniata</taxon>
        <taxon>Vertebrata</taxon>
        <taxon>Euteleostomi</taxon>
        <taxon>Actinopterygii</taxon>
        <taxon>Neopterygii</taxon>
        <taxon>Teleostei</taxon>
        <taxon>Anguilliformes</taxon>
        <taxon>Anguillidae</taxon>
        <taxon>Anguilla</taxon>
    </lineage>
</organism>
<sequence>MNRKPIVLMNLISYHSLSPQYRADCFTTNQKAKQSHFRTKCHPTLQTKEEN</sequence>
<dbReference type="EMBL" id="GBXM01022292">
    <property type="protein sequence ID" value="JAH86285.1"/>
    <property type="molecule type" value="Transcribed_RNA"/>
</dbReference>
<dbReference type="AlphaFoldDB" id="A0A0E9W9R4"/>
<reference evidence="1" key="1">
    <citation type="submission" date="2014-11" db="EMBL/GenBank/DDBJ databases">
        <authorList>
            <person name="Amaro Gonzalez C."/>
        </authorList>
    </citation>
    <scope>NUCLEOTIDE SEQUENCE</scope>
</reference>
<evidence type="ECO:0000313" key="1">
    <source>
        <dbReference type="EMBL" id="JAH86285.1"/>
    </source>
</evidence>
<accession>A0A0E9W9R4</accession>
<protein>
    <submittedName>
        <fullName evidence="1">Uncharacterized protein</fullName>
    </submittedName>
</protein>
<name>A0A0E9W9R4_ANGAN</name>
<reference evidence="1" key="2">
    <citation type="journal article" date="2015" name="Fish Shellfish Immunol.">
        <title>Early steps in the European eel (Anguilla anguilla)-Vibrio vulnificus interaction in the gills: Role of the RtxA13 toxin.</title>
        <authorList>
            <person name="Callol A."/>
            <person name="Pajuelo D."/>
            <person name="Ebbesson L."/>
            <person name="Teles M."/>
            <person name="MacKenzie S."/>
            <person name="Amaro C."/>
        </authorList>
    </citation>
    <scope>NUCLEOTIDE SEQUENCE</scope>
</reference>
<proteinExistence type="predicted"/>